<dbReference type="InterPro" id="IPR002155">
    <property type="entry name" value="Thiolase"/>
</dbReference>
<dbReference type="InterPro" id="IPR020610">
    <property type="entry name" value="Thiolase_AS"/>
</dbReference>
<dbReference type="Proteomes" id="UP001500212">
    <property type="component" value="Unassembled WGS sequence"/>
</dbReference>
<dbReference type="InterPro" id="IPR020616">
    <property type="entry name" value="Thiolase_N"/>
</dbReference>
<keyword evidence="11" id="KW-1185">Reference proteome</keyword>
<evidence type="ECO:0000259" key="8">
    <source>
        <dbReference type="Pfam" id="PF00108"/>
    </source>
</evidence>
<evidence type="ECO:0000313" key="10">
    <source>
        <dbReference type="EMBL" id="GAA4612340.1"/>
    </source>
</evidence>
<evidence type="ECO:0000256" key="1">
    <source>
        <dbReference type="ARBA" id="ARBA00010982"/>
    </source>
</evidence>
<dbReference type="PANTHER" id="PTHR18919:SF107">
    <property type="entry name" value="ACETYL-COA ACETYLTRANSFERASE, CYTOSOLIC"/>
    <property type="match status" value="1"/>
</dbReference>
<evidence type="ECO:0000256" key="7">
    <source>
        <dbReference type="RuleBase" id="RU003557"/>
    </source>
</evidence>
<dbReference type="SUPFAM" id="SSF53901">
    <property type="entry name" value="Thiolase-like"/>
    <property type="match status" value="2"/>
</dbReference>
<dbReference type="RefSeq" id="WP_345359866.1">
    <property type="nucleotide sequence ID" value="NZ_BAABHJ010000020.1"/>
</dbReference>
<dbReference type="Gene3D" id="3.40.47.10">
    <property type="match status" value="2"/>
</dbReference>
<evidence type="ECO:0000259" key="9">
    <source>
        <dbReference type="Pfam" id="PF02803"/>
    </source>
</evidence>
<dbReference type="PIRSF" id="PIRSF000429">
    <property type="entry name" value="Ac-CoA_Ac_transf"/>
    <property type="match status" value="1"/>
</dbReference>
<accession>A0ABP8TS37</accession>
<dbReference type="PROSITE" id="PS00098">
    <property type="entry name" value="THIOLASE_1"/>
    <property type="match status" value="1"/>
</dbReference>
<reference evidence="11" key="1">
    <citation type="journal article" date="2019" name="Int. J. Syst. Evol. Microbiol.">
        <title>The Global Catalogue of Microorganisms (GCM) 10K type strain sequencing project: providing services to taxonomists for standard genome sequencing and annotation.</title>
        <authorList>
            <consortium name="The Broad Institute Genomics Platform"/>
            <consortium name="The Broad Institute Genome Sequencing Center for Infectious Disease"/>
            <person name="Wu L."/>
            <person name="Ma J."/>
        </authorList>
    </citation>
    <scope>NUCLEOTIDE SEQUENCE [LARGE SCALE GENOMIC DNA]</scope>
    <source>
        <strain evidence="11">JCM 17938</strain>
    </source>
</reference>
<dbReference type="InterPro" id="IPR020613">
    <property type="entry name" value="Thiolase_CS"/>
</dbReference>
<comment type="similarity">
    <text evidence="1 7">Belongs to the thiolase-like superfamily. Thiolase family.</text>
</comment>
<protein>
    <recommendedName>
        <fullName evidence="6">Probable acetyl-CoA acetyltransferase</fullName>
        <ecNumber evidence="2">2.3.1.9</ecNumber>
    </recommendedName>
    <alternativeName>
        <fullName evidence="5">Acetoacetyl-CoA thiolase</fullName>
    </alternativeName>
</protein>
<keyword evidence="4 7" id="KW-0012">Acyltransferase</keyword>
<proteinExistence type="inferred from homology"/>
<dbReference type="EC" id="2.3.1.9" evidence="2"/>
<sequence>MAGSVIVAGARTPIGRLLGSLKDFAAVDLGAIAIRAALERAGLTGDQVDYVIMGHVLQAGAGQIPSRQAAVKAGIPMNVPSLTINKVCLSGLDAIALADQLIRAGEFDVVVAGGMESMTNAPHLLPKARQGYKYGSIEVLDATAHDGLTDAFDGVSMGESTERYNAKLGISREEQDEFAARSHQRAADAIKNQLFDDEIVPVEIPQRPGAAGRSQGGGKQGDPVVFAADEGVRADTTAESLARLRPAFSKDGTITAGTSSQISDGACAVVVMSKAKAEELGLTWLAEIGAHGNVAGPDNSLQSQPANAIKHALGKQGLTVGDLDLIEINEAFASVGIQSMRDLGVDAGKVNVNGGAIALGHPIGMSGARIVLHLAYELRRRGGGVGVAGLCGGGGQGDALILKV</sequence>
<evidence type="ECO:0000256" key="3">
    <source>
        <dbReference type="ARBA" id="ARBA00022679"/>
    </source>
</evidence>
<comment type="caution">
    <text evidence="10">The sequence shown here is derived from an EMBL/GenBank/DDBJ whole genome shotgun (WGS) entry which is preliminary data.</text>
</comment>
<dbReference type="InterPro" id="IPR020617">
    <property type="entry name" value="Thiolase_C"/>
</dbReference>
<name>A0ABP8TS37_9ACTN</name>
<organism evidence="10 11">
    <name type="scientific">Actinoallomurus liliacearum</name>
    <dbReference type="NCBI Taxonomy" id="1080073"/>
    <lineage>
        <taxon>Bacteria</taxon>
        <taxon>Bacillati</taxon>
        <taxon>Actinomycetota</taxon>
        <taxon>Actinomycetes</taxon>
        <taxon>Streptosporangiales</taxon>
        <taxon>Thermomonosporaceae</taxon>
        <taxon>Actinoallomurus</taxon>
    </lineage>
</organism>
<evidence type="ECO:0000256" key="2">
    <source>
        <dbReference type="ARBA" id="ARBA00012705"/>
    </source>
</evidence>
<dbReference type="InterPro" id="IPR020615">
    <property type="entry name" value="Thiolase_acyl_enz_int_AS"/>
</dbReference>
<dbReference type="CDD" id="cd00751">
    <property type="entry name" value="thiolase"/>
    <property type="match status" value="1"/>
</dbReference>
<dbReference type="PROSITE" id="PS00099">
    <property type="entry name" value="THIOLASE_3"/>
    <property type="match status" value="1"/>
</dbReference>
<dbReference type="Pfam" id="PF00108">
    <property type="entry name" value="Thiolase_N"/>
    <property type="match status" value="1"/>
</dbReference>
<evidence type="ECO:0000256" key="6">
    <source>
        <dbReference type="ARBA" id="ARBA00040529"/>
    </source>
</evidence>
<dbReference type="PANTHER" id="PTHR18919">
    <property type="entry name" value="ACETYL-COA C-ACYLTRANSFERASE"/>
    <property type="match status" value="1"/>
</dbReference>
<dbReference type="Pfam" id="PF02803">
    <property type="entry name" value="Thiolase_C"/>
    <property type="match status" value="1"/>
</dbReference>
<evidence type="ECO:0000256" key="4">
    <source>
        <dbReference type="ARBA" id="ARBA00023315"/>
    </source>
</evidence>
<evidence type="ECO:0000313" key="11">
    <source>
        <dbReference type="Proteomes" id="UP001500212"/>
    </source>
</evidence>
<feature type="domain" description="Thiolase N-terminal" evidence="8">
    <location>
        <begin position="5"/>
        <end position="274"/>
    </location>
</feature>
<evidence type="ECO:0000256" key="5">
    <source>
        <dbReference type="ARBA" id="ARBA00030755"/>
    </source>
</evidence>
<dbReference type="PROSITE" id="PS00737">
    <property type="entry name" value="THIOLASE_2"/>
    <property type="match status" value="1"/>
</dbReference>
<keyword evidence="3 7" id="KW-0808">Transferase</keyword>
<dbReference type="InterPro" id="IPR016039">
    <property type="entry name" value="Thiolase-like"/>
</dbReference>
<feature type="domain" description="Thiolase C-terminal" evidence="9">
    <location>
        <begin position="283"/>
        <end position="403"/>
    </location>
</feature>
<dbReference type="EMBL" id="BAABHJ010000020">
    <property type="protein sequence ID" value="GAA4612340.1"/>
    <property type="molecule type" value="Genomic_DNA"/>
</dbReference>
<dbReference type="NCBIfam" id="TIGR01930">
    <property type="entry name" value="AcCoA-C-Actrans"/>
    <property type="match status" value="1"/>
</dbReference>
<gene>
    <name evidence="10" type="ORF">GCM10023195_52780</name>
</gene>